<gene>
    <name evidence="3" type="ORF">SAMN00808754_0119</name>
</gene>
<evidence type="ECO:0000313" key="4">
    <source>
        <dbReference type="Proteomes" id="UP000192569"/>
    </source>
</evidence>
<evidence type="ECO:0000313" key="3">
    <source>
        <dbReference type="EMBL" id="SMB89241.1"/>
    </source>
</evidence>
<dbReference type="EMBL" id="LT838272">
    <property type="protein sequence ID" value="SMB89241.1"/>
    <property type="molecule type" value="Genomic_DNA"/>
</dbReference>
<feature type="domain" description="Thiamine pyrophosphate enzyme TPP-binding" evidence="2">
    <location>
        <begin position="62"/>
        <end position="215"/>
    </location>
</feature>
<dbReference type="Gene3D" id="3.40.50.970">
    <property type="match status" value="2"/>
</dbReference>
<dbReference type="GO" id="GO:0016491">
    <property type="term" value="F:oxidoreductase activity"/>
    <property type="evidence" value="ECO:0007669"/>
    <property type="project" value="UniProtKB-KW"/>
</dbReference>
<evidence type="ECO:0000259" key="2">
    <source>
        <dbReference type="Pfam" id="PF02775"/>
    </source>
</evidence>
<dbReference type="InterPro" id="IPR029061">
    <property type="entry name" value="THDP-binding"/>
</dbReference>
<dbReference type="CDD" id="cd03376">
    <property type="entry name" value="TPP_PFOR_porB_like"/>
    <property type="match status" value="1"/>
</dbReference>
<proteinExistence type="predicted"/>
<dbReference type="PANTHER" id="PTHR42897">
    <property type="entry name" value="PYRUVATE SYNTHASE SUBUNIT PORB"/>
    <property type="match status" value="1"/>
</dbReference>
<reference evidence="3 4" key="1">
    <citation type="submission" date="2017-04" db="EMBL/GenBank/DDBJ databases">
        <authorList>
            <person name="Afonso C.L."/>
            <person name="Miller P.J."/>
            <person name="Scott M.A."/>
            <person name="Spackman E."/>
            <person name="Goraichik I."/>
            <person name="Dimitrov K.M."/>
            <person name="Suarez D.L."/>
            <person name="Swayne D.E."/>
        </authorList>
    </citation>
    <scope>NUCLEOTIDE SEQUENCE [LARGE SCALE GENOMIC DNA]</scope>
    <source>
        <strain evidence="3 4">ToBE</strain>
    </source>
</reference>
<name>A0A1W1V880_9FIRM</name>
<dbReference type="Proteomes" id="UP000192569">
    <property type="component" value="Chromosome I"/>
</dbReference>
<protein>
    <submittedName>
        <fullName evidence="3">Pyruvate ferredoxin oxidoreductase beta subunit</fullName>
    </submittedName>
</protein>
<dbReference type="RefSeq" id="WP_084663029.1">
    <property type="nucleotide sequence ID" value="NZ_LT838272.1"/>
</dbReference>
<sequence length="313" mass="35095">MASLRELSQKEVLFTGGHRLCAGCPAPIIVKQILLAAPHAPIVVNPTCCLEISSAVFPYTAWKVPYYHNAFENAAAVASGIDAAINALRRRGKLDESKKFSVIVIGGDGGTYDIGFQALSGMLERGHRVLYVCYDNGAYMNTGIQRSGATPYGAWTTTSHVGEAQKGKQQHRKDLAWIAAAHGAYVANASLHNWRDLMRKVEKALNYDGPSFINVQAPCPRGWRFPESKTVEIARLGTECCFYPLYEVEDKGRKWIINYVPKNKIPVAEYLKPQGRFAHFFQKGNEYLIEEFQAEVDRRWEHLQRLAKMSEEL</sequence>
<dbReference type="PANTHER" id="PTHR42897:SF2">
    <property type="entry name" value="PYRUVATE SYNTHASE SUBUNIT PORB"/>
    <property type="match status" value="1"/>
</dbReference>
<evidence type="ECO:0000256" key="1">
    <source>
        <dbReference type="ARBA" id="ARBA00023002"/>
    </source>
</evidence>
<organism evidence="3 4">
    <name type="scientific">Thermanaeromonas toyohensis ToBE</name>
    <dbReference type="NCBI Taxonomy" id="698762"/>
    <lineage>
        <taxon>Bacteria</taxon>
        <taxon>Bacillati</taxon>
        <taxon>Bacillota</taxon>
        <taxon>Clostridia</taxon>
        <taxon>Neomoorellales</taxon>
        <taxon>Neomoorellaceae</taxon>
        <taxon>Thermanaeromonas</taxon>
    </lineage>
</organism>
<dbReference type="SUPFAM" id="SSF52518">
    <property type="entry name" value="Thiamin diphosphate-binding fold (THDP-binding)"/>
    <property type="match status" value="1"/>
</dbReference>
<accession>A0A1W1V880</accession>
<dbReference type="AlphaFoldDB" id="A0A1W1V880"/>
<dbReference type="OrthoDB" id="9794954at2"/>
<dbReference type="STRING" id="698762.SAMN00808754_0119"/>
<dbReference type="InterPro" id="IPR011766">
    <property type="entry name" value="TPP_enzyme_TPP-bd"/>
</dbReference>
<dbReference type="Pfam" id="PF02775">
    <property type="entry name" value="TPP_enzyme_C"/>
    <property type="match status" value="1"/>
</dbReference>
<keyword evidence="3" id="KW-0670">Pyruvate</keyword>
<keyword evidence="1" id="KW-0560">Oxidoreductase</keyword>
<keyword evidence="4" id="KW-1185">Reference proteome</keyword>
<dbReference type="InterPro" id="IPR051479">
    <property type="entry name" value="PorB-like"/>
</dbReference>
<dbReference type="GO" id="GO:0030976">
    <property type="term" value="F:thiamine pyrophosphate binding"/>
    <property type="evidence" value="ECO:0007669"/>
    <property type="project" value="InterPro"/>
</dbReference>